<comment type="caution">
    <text evidence="2">The sequence shown here is derived from an EMBL/GenBank/DDBJ whole genome shotgun (WGS) entry which is preliminary data.</text>
</comment>
<dbReference type="AlphaFoldDB" id="A0A7C5Z0Q6"/>
<organism evidence="2">
    <name type="scientific">Caldicellulosiruptor owensensis</name>
    <dbReference type="NCBI Taxonomy" id="55205"/>
    <lineage>
        <taxon>Bacteria</taxon>
        <taxon>Bacillati</taxon>
        <taxon>Bacillota</taxon>
        <taxon>Bacillota incertae sedis</taxon>
        <taxon>Caldicellulosiruptorales</taxon>
        <taxon>Caldicellulosiruptoraceae</taxon>
        <taxon>Caldicellulosiruptor</taxon>
    </lineage>
</organism>
<protein>
    <recommendedName>
        <fullName evidence="1">Transposase putative helix-turn-helix domain-containing protein</fullName>
    </recommendedName>
</protein>
<sequence length="22" mass="2698">MYPTKEQEKYLTKVFGCIRFIC</sequence>
<evidence type="ECO:0000313" key="2">
    <source>
        <dbReference type="EMBL" id="HHS02051.1"/>
    </source>
</evidence>
<gene>
    <name evidence="2" type="ORF">ENL71_06015</name>
</gene>
<dbReference type="Pfam" id="PF12323">
    <property type="entry name" value="HTH_OrfB_IS605"/>
    <property type="match status" value="1"/>
</dbReference>
<feature type="domain" description="Transposase putative helix-turn-helix" evidence="1">
    <location>
        <begin position="1"/>
        <end position="21"/>
    </location>
</feature>
<accession>A0A7C5Z0Q6</accession>
<dbReference type="InterPro" id="IPR021027">
    <property type="entry name" value="Transposase_put_HTH"/>
</dbReference>
<reference evidence="2" key="1">
    <citation type="journal article" date="2020" name="mSystems">
        <title>Genome- and Community-Level Interaction Insights into Carbon Utilization and Element Cycling Functions of Hydrothermarchaeota in Hydrothermal Sediment.</title>
        <authorList>
            <person name="Zhou Z."/>
            <person name="Liu Y."/>
            <person name="Xu W."/>
            <person name="Pan J."/>
            <person name="Luo Z.H."/>
            <person name="Li M."/>
        </authorList>
    </citation>
    <scope>NUCLEOTIDE SEQUENCE [LARGE SCALE GENOMIC DNA]</scope>
    <source>
        <strain evidence="2">SpSt-102</strain>
    </source>
</reference>
<proteinExistence type="predicted"/>
<evidence type="ECO:0000259" key="1">
    <source>
        <dbReference type="Pfam" id="PF12323"/>
    </source>
</evidence>
<name>A0A7C5Z0Q6_9FIRM</name>
<dbReference type="EMBL" id="DRUZ01000078">
    <property type="protein sequence ID" value="HHS02051.1"/>
    <property type="molecule type" value="Genomic_DNA"/>
</dbReference>